<evidence type="ECO:0000259" key="14">
    <source>
        <dbReference type="SMART" id="SM01263"/>
    </source>
</evidence>
<comment type="similarity">
    <text evidence="3 13">Belongs to the peptidase M1 family.</text>
</comment>
<dbReference type="Gene3D" id="1.25.40.320">
    <property type="entry name" value="Peptidase M1, leukotriene A4 hydrolase/aminopeptidase C-terminal domain"/>
    <property type="match status" value="1"/>
</dbReference>
<feature type="active site" description="Proton acceptor" evidence="10">
    <location>
        <position position="294"/>
    </location>
</feature>
<dbReference type="Proteomes" id="UP000549394">
    <property type="component" value="Unassembled WGS sequence"/>
</dbReference>
<gene>
    <name evidence="15" type="ORF">DGYR_LOCUS4152</name>
</gene>
<dbReference type="GO" id="GO:0008270">
    <property type="term" value="F:zinc ion binding"/>
    <property type="evidence" value="ECO:0007669"/>
    <property type="project" value="InterPro"/>
</dbReference>
<comment type="subcellular location">
    <subcellularLocation>
        <location evidence="1 13">Cytoplasm</location>
    </subcellularLocation>
</comment>
<dbReference type="GO" id="GO:0043171">
    <property type="term" value="P:peptide catabolic process"/>
    <property type="evidence" value="ECO:0007669"/>
    <property type="project" value="TreeGrafter"/>
</dbReference>
<dbReference type="PRINTS" id="PR00756">
    <property type="entry name" value="ALADIPTASE"/>
</dbReference>
<dbReference type="InterPro" id="IPR014782">
    <property type="entry name" value="Peptidase_M1_dom"/>
</dbReference>
<evidence type="ECO:0000256" key="12">
    <source>
        <dbReference type="PIRSR" id="PIRSR612777-3"/>
    </source>
</evidence>
<dbReference type="CDD" id="cd22978">
    <property type="entry name" value="DD_AK5"/>
    <property type="match status" value="1"/>
</dbReference>
<keyword evidence="9 13" id="KW-0482">Metalloprotease</keyword>
<dbReference type="SUPFAM" id="SSF55486">
    <property type="entry name" value="Metalloproteases ('zincins'), catalytic domain"/>
    <property type="match status" value="1"/>
</dbReference>
<keyword evidence="7 13" id="KW-0378">Hydrolase</keyword>
<dbReference type="Pfam" id="PF09127">
    <property type="entry name" value="Leuk-A4-hydro_C"/>
    <property type="match status" value="1"/>
</dbReference>
<accession>A0A7I8VLH4</accession>
<evidence type="ECO:0000256" key="3">
    <source>
        <dbReference type="ARBA" id="ARBA00010136"/>
    </source>
</evidence>
<dbReference type="Pfam" id="PF17900">
    <property type="entry name" value="Peptidase_M1_N"/>
    <property type="match status" value="1"/>
</dbReference>
<evidence type="ECO:0000256" key="5">
    <source>
        <dbReference type="ARBA" id="ARBA00022670"/>
    </source>
</evidence>
<dbReference type="InterPro" id="IPR016024">
    <property type="entry name" value="ARM-type_fold"/>
</dbReference>
<keyword evidence="5 13" id="KW-0645">Protease</keyword>
<dbReference type="GO" id="GO:0006508">
    <property type="term" value="P:proteolysis"/>
    <property type="evidence" value="ECO:0007669"/>
    <property type="project" value="UniProtKB-KW"/>
</dbReference>
<comment type="pathway">
    <text evidence="2 13">Lipid metabolism; leukotriene B4 biosynthesis.</text>
</comment>
<dbReference type="FunFam" id="3.30.2010.30:FF:000001">
    <property type="entry name" value="Leukotriene A(4) hydrolase"/>
    <property type="match status" value="1"/>
</dbReference>
<dbReference type="InterPro" id="IPR027268">
    <property type="entry name" value="Peptidase_M4/M1_CTD_sf"/>
</dbReference>
<dbReference type="GO" id="GO:0019370">
    <property type="term" value="P:leukotriene biosynthetic process"/>
    <property type="evidence" value="ECO:0007669"/>
    <property type="project" value="UniProtKB-KW"/>
</dbReference>
<feature type="binding site" evidence="12">
    <location>
        <position position="316"/>
    </location>
    <ligand>
        <name>Zn(2+)</name>
        <dbReference type="ChEBI" id="CHEBI:29105"/>
        <note>catalytic</note>
    </ligand>
</feature>
<dbReference type="GO" id="GO:0070006">
    <property type="term" value="F:metalloaminopeptidase activity"/>
    <property type="evidence" value="ECO:0007669"/>
    <property type="project" value="UniProtKB-ARBA"/>
</dbReference>
<dbReference type="InterPro" id="IPR045357">
    <property type="entry name" value="Aminopeptidase_N-like_N"/>
</dbReference>
<feature type="binding site" evidence="12">
    <location>
        <position position="297"/>
    </location>
    <ligand>
        <name>Zn(2+)</name>
        <dbReference type="ChEBI" id="CHEBI:29105"/>
        <note>catalytic</note>
    </ligand>
</feature>
<evidence type="ECO:0000256" key="9">
    <source>
        <dbReference type="ARBA" id="ARBA00023049"/>
    </source>
</evidence>
<dbReference type="GO" id="GO:0005829">
    <property type="term" value="C:cytosol"/>
    <property type="evidence" value="ECO:0007669"/>
    <property type="project" value="TreeGrafter"/>
</dbReference>
<dbReference type="InterPro" id="IPR038502">
    <property type="entry name" value="M1_LTA-4_hydro/amino_C_sf"/>
</dbReference>
<evidence type="ECO:0000256" key="13">
    <source>
        <dbReference type="RuleBase" id="RU361141"/>
    </source>
</evidence>
<feature type="binding site" evidence="11">
    <location>
        <begin position="562"/>
        <end position="564"/>
    </location>
    <ligand>
        <name>a peptide</name>
        <dbReference type="ChEBI" id="CHEBI:60466"/>
    </ligand>
</feature>
<dbReference type="Gene3D" id="1.10.390.10">
    <property type="entry name" value="Neutral Protease Domain 2"/>
    <property type="match status" value="1"/>
</dbReference>
<keyword evidence="4 13" id="KW-0963">Cytoplasm</keyword>
<dbReference type="PANTHER" id="PTHR45726">
    <property type="entry name" value="LEUKOTRIENE A-4 HYDROLASE"/>
    <property type="match status" value="1"/>
</dbReference>
<proteinExistence type="inferred from homology"/>
<dbReference type="SUPFAM" id="SSF63737">
    <property type="entry name" value="Leukotriene A4 hydrolase N-terminal domain"/>
    <property type="match status" value="1"/>
</dbReference>
<sequence>MIEPLSPNDPSSFSFPDQAIINHIHLILHVNFSEKLVKGSAILDLAWITDSNEKLLILDTRDLNIISVFDEDRQNTLEFSLGDKVGDFGQPLTIKVPLDYTKKLVIDYSTAPNSTALQWLAPEQTSGKSKPYLFTQCQAIHARSLLPCQDTPAVKFTYSAEITVPEGLKALMSAIRNEDETNNSSVFRFQQDIPIPSYLIALVVGDLESRPIGPRSRVWSEKEIIKAAEFEFTGTEKLLATAEDLMGPYVWKQYDLLVLPPSFPYGGMENPCLTFVTPTLLAGDRSLVSVVAHEIAHSWTGNLITNNNPEHFWLNEGHTVFVERKISGRLYGESFRHLQAINGWDALNETINKEYSPKHEFTKLVPNLTGVDPDDAFSSVPYEKGSALLMYLEEKLGGPEAFEPFLKGYVKRFQYRSINTSDWKAFLYEFFSSKQDILDQIDWNGWFNEPGMPPNKPTFDDTLLKKASDLANRWISCSNDQLDEFKCSDLKEMQPLQVKCFLTDIFKKEPLSHEKIEKMNELYNMSSIINSEIRFLWLRIGIRAKVAKFADKALEMVNQVGRMKFVRPLYRDLYEWEDSRSAAIENFQKMKAQMHILTATMNATVEASKHYLSKKRIPELLQSLTVGLLANEPDDHIEFLICCLKSIKIHGTDKITWDSFLPVDDEGGQKPFKSEVE</sequence>
<evidence type="ECO:0000256" key="6">
    <source>
        <dbReference type="ARBA" id="ARBA00022723"/>
    </source>
</evidence>
<comment type="cofactor">
    <cofactor evidence="12 13">
        <name>Zn(2+)</name>
        <dbReference type="ChEBI" id="CHEBI:29105"/>
    </cofactor>
    <text evidence="12 13">Binds 1 zinc ion per subunit.</text>
</comment>
<dbReference type="InterPro" id="IPR049980">
    <property type="entry name" value="LTA4H_cat"/>
</dbReference>
<dbReference type="NCBIfam" id="TIGR02411">
    <property type="entry name" value="leuko_A4_hydro"/>
    <property type="match status" value="1"/>
</dbReference>
<evidence type="ECO:0000313" key="15">
    <source>
        <dbReference type="EMBL" id="CAD5115407.1"/>
    </source>
</evidence>
<comment type="caution">
    <text evidence="15">The sequence shown here is derived from an EMBL/GenBank/DDBJ whole genome shotgun (WGS) entry which is preliminary data.</text>
</comment>
<feature type="binding site" evidence="11">
    <location>
        <begin position="264"/>
        <end position="269"/>
    </location>
    <ligand>
        <name>a peptide</name>
        <dbReference type="ChEBI" id="CHEBI:60466"/>
    </ligand>
</feature>
<dbReference type="PANTHER" id="PTHR45726:SF3">
    <property type="entry name" value="LEUKOTRIENE A-4 HYDROLASE"/>
    <property type="match status" value="1"/>
</dbReference>
<reference evidence="15 16" key="1">
    <citation type="submission" date="2020-08" db="EMBL/GenBank/DDBJ databases">
        <authorList>
            <person name="Hejnol A."/>
        </authorList>
    </citation>
    <scope>NUCLEOTIDE SEQUENCE [LARGE SCALE GENOMIC DNA]</scope>
</reference>
<dbReference type="FunFam" id="1.10.390.10:FF:000003">
    <property type="entry name" value="Leukotriene A(4) hydrolase"/>
    <property type="match status" value="1"/>
</dbReference>
<dbReference type="InterPro" id="IPR001930">
    <property type="entry name" value="Peptidase_M1"/>
</dbReference>
<dbReference type="UniPathway" id="UPA00878"/>
<name>A0A7I8VLH4_9ANNE</name>
<dbReference type="InterPro" id="IPR012777">
    <property type="entry name" value="LTA4H"/>
</dbReference>
<protein>
    <recommendedName>
        <fullName evidence="13">Leukotriene A(4) hydrolase</fullName>
        <shortName evidence="13">LTA-4 hydrolase</shortName>
        <ecNumber evidence="13">3.3.2.6</ecNumber>
    </recommendedName>
</protein>
<keyword evidence="6 12" id="KW-0479">Metal-binding</keyword>
<dbReference type="EMBL" id="CAJFCJ010000006">
    <property type="protein sequence ID" value="CAD5115407.1"/>
    <property type="molecule type" value="Genomic_DNA"/>
</dbReference>
<dbReference type="AlphaFoldDB" id="A0A7I8VLH4"/>
<evidence type="ECO:0000256" key="4">
    <source>
        <dbReference type="ARBA" id="ARBA00022490"/>
    </source>
</evidence>
<keyword evidence="8 12" id="KW-0862">Zinc</keyword>
<feature type="binding site" evidence="12">
    <location>
        <position position="293"/>
    </location>
    <ligand>
        <name>Zn(2+)</name>
        <dbReference type="ChEBI" id="CHEBI:29105"/>
        <note>catalytic</note>
    </ligand>
</feature>
<evidence type="ECO:0000256" key="2">
    <source>
        <dbReference type="ARBA" id="ARBA00004716"/>
    </source>
</evidence>
<keyword evidence="16" id="KW-1185">Reference proteome</keyword>
<dbReference type="OrthoDB" id="79562at2759"/>
<feature type="domain" description="Peptidase M1 leukotriene A4 hydrolase/aminopeptidase C-terminal" evidence="14">
    <location>
        <begin position="462"/>
        <end position="606"/>
    </location>
</feature>
<dbReference type="GO" id="GO:0004463">
    <property type="term" value="F:leukotriene-A4 hydrolase activity"/>
    <property type="evidence" value="ECO:0007669"/>
    <property type="project" value="UniProtKB-EC"/>
</dbReference>
<dbReference type="FunFam" id="1.25.40.320:FF:000001">
    <property type="entry name" value="Leukotriene A(4) hydrolase"/>
    <property type="match status" value="1"/>
</dbReference>
<evidence type="ECO:0000256" key="10">
    <source>
        <dbReference type="PIRSR" id="PIRSR612777-1"/>
    </source>
</evidence>
<dbReference type="InterPro" id="IPR034015">
    <property type="entry name" value="M1_LTA4H"/>
</dbReference>
<dbReference type="GO" id="GO:0004301">
    <property type="term" value="F:epoxide hydrolase activity"/>
    <property type="evidence" value="ECO:0007669"/>
    <property type="project" value="TreeGrafter"/>
</dbReference>
<comment type="catalytic activity">
    <reaction evidence="13">
        <text>leukotriene A4 + H2O = leukotriene B4</text>
        <dbReference type="Rhea" id="RHEA:22324"/>
        <dbReference type="ChEBI" id="CHEBI:15377"/>
        <dbReference type="ChEBI" id="CHEBI:57461"/>
        <dbReference type="ChEBI" id="CHEBI:57463"/>
        <dbReference type="EC" id="3.3.2.6"/>
    </reaction>
</comment>
<organism evidence="15 16">
    <name type="scientific">Dimorphilus gyrociliatus</name>
    <dbReference type="NCBI Taxonomy" id="2664684"/>
    <lineage>
        <taxon>Eukaryota</taxon>
        <taxon>Metazoa</taxon>
        <taxon>Spiralia</taxon>
        <taxon>Lophotrochozoa</taxon>
        <taxon>Annelida</taxon>
        <taxon>Polychaeta</taxon>
        <taxon>Polychaeta incertae sedis</taxon>
        <taxon>Dinophilidae</taxon>
        <taxon>Dimorphilus</taxon>
    </lineage>
</organism>
<evidence type="ECO:0000256" key="8">
    <source>
        <dbReference type="ARBA" id="ARBA00022833"/>
    </source>
</evidence>
<dbReference type="SUPFAM" id="SSF48371">
    <property type="entry name" value="ARM repeat"/>
    <property type="match status" value="1"/>
</dbReference>
<keyword evidence="13" id="KW-0434">Leukotriene biosynthesis</keyword>
<dbReference type="CDD" id="cd09599">
    <property type="entry name" value="M1_LTA4H"/>
    <property type="match status" value="1"/>
</dbReference>
<feature type="active site" description="Proton donor" evidence="10">
    <location>
        <position position="382"/>
    </location>
</feature>
<dbReference type="InterPro" id="IPR042097">
    <property type="entry name" value="Aminopeptidase_N-like_N_sf"/>
</dbReference>
<evidence type="ECO:0000256" key="7">
    <source>
        <dbReference type="ARBA" id="ARBA00022801"/>
    </source>
</evidence>
<evidence type="ECO:0000313" key="16">
    <source>
        <dbReference type="Proteomes" id="UP000549394"/>
    </source>
</evidence>
<evidence type="ECO:0000256" key="11">
    <source>
        <dbReference type="PIRSR" id="PIRSR612777-2"/>
    </source>
</evidence>
<dbReference type="InterPro" id="IPR015211">
    <property type="entry name" value="Peptidase_M1_C"/>
</dbReference>
<dbReference type="FunFam" id="2.60.40.1730:FF:000004">
    <property type="entry name" value="Leukotriene A(4) hydrolase"/>
    <property type="match status" value="1"/>
</dbReference>
<dbReference type="Gene3D" id="2.60.40.1730">
    <property type="entry name" value="tricorn interacting facor f3 domain"/>
    <property type="match status" value="1"/>
</dbReference>
<dbReference type="Pfam" id="PF01433">
    <property type="entry name" value="Peptidase_M1"/>
    <property type="match status" value="1"/>
</dbReference>
<dbReference type="EC" id="3.3.2.6" evidence="13"/>
<dbReference type="Gene3D" id="3.30.2010.30">
    <property type="match status" value="1"/>
</dbReference>
<evidence type="ECO:0000256" key="1">
    <source>
        <dbReference type="ARBA" id="ARBA00004496"/>
    </source>
</evidence>
<dbReference type="SMART" id="SM01263">
    <property type="entry name" value="Leuk-A4-hydro_C"/>
    <property type="match status" value="1"/>
</dbReference>
<feature type="binding site" evidence="11">
    <location>
        <begin position="136"/>
        <end position="138"/>
    </location>
    <ligand>
        <name>a peptide</name>
        <dbReference type="ChEBI" id="CHEBI:60466"/>
    </ligand>
</feature>